<dbReference type="GO" id="GO:0005634">
    <property type="term" value="C:nucleus"/>
    <property type="evidence" value="ECO:0007669"/>
    <property type="project" value="UniProtKB-SubCell"/>
</dbReference>
<dbReference type="STRING" id="857342.A0A2T3AYI8"/>
<feature type="compositionally biased region" description="Low complexity" evidence="10">
    <location>
        <begin position="284"/>
        <end position="303"/>
    </location>
</feature>
<keyword evidence="7" id="KW-0234">DNA repair</keyword>
<evidence type="ECO:0000313" key="12">
    <source>
        <dbReference type="EMBL" id="PSS15128.1"/>
    </source>
</evidence>
<dbReference type="InterPro" id="IPR015943">
    <property type="entry name" value="WD40/YVTN_repeat-like_dom_sf"/>
</dbReference>
<dbReference type="GO" id="GO:0006281">
    <property type="term" value="P:DNA repair"/>
    <property type="evidence" value="ECO:0007669"/>
    <property type="project" value="UniProtKB-KW"/>
</dbReference>
<dbReference type="PANTHER" id="PTHR15271">
    <property type="entry name" value="CHROMATIN ASSEMBLY FACTOR 1 SUBUNIT B"/>
    <property type="match status" value="1"/>
</dbReference>
<feature type="region of interest" description="Disordered" evidence="10">
    <location>
        <begin position="205"/>
        <end position="303"/>
    </location>
</feature>
<dbReference type="Gene3D" id="2.130.10.10">
    <property type="entry name" value="YVTN repeat-like/Quinoprotein amine dehydrogenase"/>
    <property type="match status" value="1"/>
</dbReference>
<evidence type="ECO:0000256" key="1">
    <source>
        <dbReference type="ARBA" id="ARBA00004123"/>
    </source>
</evidence>
<evidence type="ECO:0000259" key="11">
    <source>
        <dbReference type="Pfam" id="PF24105"/>
    </source>
</evidence>
<dbReference type="InterPro" id="IPR036322">
    <property type="entry name" value="WD40_repeat_dom_sf"/>
</dbReference>
<comment type="subcellular location">
    <subcellularLocation>
        <location evidence="1">Nucleus</location>
    </subcellularLocation>
</comment>
<dbReference type="OrthoDB" id="71227at2759"/>
<proteinExistence type="inferred from homology"/>
<dbReference type="Proteomes" id="UP000241818">
    <property type="component" value="Unassembled WGS sequence"/>
</dbReference>
<dbReference type="FunCoup" id="A0A2T3AYI8">
    <property type="interactions" value="815"/>
</dbReference>
<keyword evidence="4" id="KW-0677">Repeat</keyword>
<dbReference type="GO" id="GO:0006335">
    <property type="term" value="P:DNA replication-dependent chromatin assembly"/>
    <property type="evidence" value="ECO:0007669"/>
    <property type="project" value="InterPro"/>
</dbReference>
<dbReference type="EMBL" id="KZ679013">
    <property type="protein sequence ID" value="PSS15128.1"/>
    <property type="molecule type" value="Genomic_DNA"/>
</dbReference>
<feature type="repeat" description="WD" evidence="9">
    <location>
        <begin position="59"/>
        <end position="100"/>
    </location>
</feature>
<dbReference type="GeneID" id="36576333"/>
<dbReference type="InterPro" id="IPR045145">
    <property type="entry name" value="PTHR15271"/>
</dbReference>
<dbReference type="AlphaFoldDB" id="A0A2T3AYI8"/>
<evidence type="ECO:0000256" key="5">
    <source>
        <dbReference type="ARBA" id="ARBA00022763"/>
    </source>
</evidence>
<dbReference type="PROSITE" id="PS50294">
    <property type="entry name" value="WD_REPEATS_REGION"/>
    <property type="match status" value="1"/>
</dbReference>
<feature type="repeat" description="WD" evidence="9">
    <location>
        <begin position="30"/>
        <end position="52"/>
    </location>
</feature>
<protein>
    <recommendedName>
        <fullName evidence="11">CAF1B/HIR1 beta-propeller domain-containing protein</fullName>
    </recommendedName>
</protein>
<evidence type="ECO:0000256" key="6">
    <source>
        <dbReference type="ARBA" id="ARBA00022853"/>
    </source>
</evidence>
<evidence type="ECO:0000256" key="10">
    <source>
        <dbReference type="SAM" id="MobiDB-lite"/>
    </source>
</evidence>
<feature type="region of interest" description="Disordered" evidence="10">
    <location>
        <begin position="436"/>
        <end position="472"/>
    </location>
</feature>
<feature type="compositionally biased region" description="Polar residues" evidence="10">
    <location>
        <begin position="535"/>
        <end position="549"/>
    </location>
</feature>
<keyword evidence="13" id="KW-1185">Reference proteome</keyword>
<organism evidence="12 13">
    <name type="scientific">Amorphotheca resinae ATCC 22711</name>
    <dbReference type="NCBI Taxonomy" id="857342"/>
    <lineage>
        <taxon>Eukaryota</taxon>
        <taxon>Fungi</taxon>
        <taxon>Dikarya</taxon>
        <taxon>Ascomycota</taxon>
        <taxon>Pezizomycotina</taxon>
        <taxon>Leotiomycetes</taxon>
        <taxon>Helotiales</taxon>
        <taxon>Amorphothecaceae</taxon>
        <taxon>Amorphotheca</taxon>
    </lineage>
</organism>
<feature type="compositionally biased region" description="Basic and acidic residues" evidence="10">
    <location>
        <begin position="662"/>
        <end position="677"/>
    </location>
</feature>
<evidence type="ECO:0000256" key="4">
    <source>
        <dbReference type="ARBA" id="ARBA00022737"/>
    </source>
</evidence>
<dbReference type="GO" id="GO:0033186">
    <property type="term" value="C:CAF-1 complex"/>
    <property type="evidence" value="ECO:0007669"/>
    <property type="project" value="TreeGrafter"/>
</dbReference>
<evidence type="ECO:0000256" key="8">
    <source>
        <dbReference type="ARBA" id="ARBA00023242"/>
    </source>
</evidence>
<feature type="repeat" description="WD" evidence="9">
    <location>
        <begin position="119"/>
        <end position="160"/>
    </location>
</feature>
<accession>A0A2T3AYI8</accession>
<feature type="compositionally biased region" description="Low complexity" evidence="10">
    <location>
        <begin position="585"/>
        <end position="607"/>
    </location>
</feature>
<dbReference type="InterPro" id="IPR055410">
    <property type="entry name" value="Beta-prop_CAF1B_HIR1"/>
</dbReference>
<feature type="region of interest" description="Disordered" evidence="10">
    <location>
        <begin position="535"/>
        <end position="612"/>
    </location>
</feature>
<gene>
    <name evidence="12" type="ORF">M430DRAFT_51759</name>
</gene>
<feature type="region of interest" description="Disordered" evidence="10">
    <location>
        <begin position="641"/>
        <end position="702"/>
    </location>
</feature>
<dbReference type="RefSeq" id="XP_024719727.1">
    <property type="nucleotide sequence ID" value="XM_024868252.1"/>
</dbReference>
<evidence type="ECO:0000256" key="2">
    <source>
        <dbReference type="ARBA" id="ARBA00007306"/>
    </source>
</evidence>
<keyword evidence="5" id="KW-0227">DNA damage</keyword>
<dbReference type="SUPFAM" id="SSF50978">
    <property type="entry name" value="WD40 repeat-like"/>
    <property type="match status" value="1"/>
</dbReference>
<feature type="repeat" description="WD" evidence="9">
    <location>
        <begin position="161"/>
        <end position="202"/>
    </location>
</feature>
<dbReference type="PANTHER" id="PTHR15271:SF4">
    <property type="entry name" value="CHROMATIN ASSEMBLY FACTOR 1 SUBUNIT B"/>
    <property type="match status" value="1"/>
</dbReference>
<comment type="similarity">
    <text evidence="2">Belongs to the WD repeat HIR1 family.</text>
</comment>
<dbReference type="PROSITE" id="PS50082">
    <property type="entry name" value="WD_REPEATS_2"/>
    <property type="match status" value="4"/>
</dbReference>
<feature type="domain" description="CAF1B/HIR1 beta-propeller" evidence="11">
    <location>
        <begin position="1"/>
        <end position="199"/>
    </location>
</feature>
<dbReference type="SMART" id="SM00320">
    <property type="entry name" value="WD40"/>
    <property type="match status" value="4"/>
</dbReference>
<keyword evidence="8" id="KW-0539">Nucleus</keyword>
<feature type="compositionally biased region" description="Polar residues" evidence="10">
    <location>
        <begin position="687"/>
        <end position="702"/>
    </location>
</feature>
<dbReference type="InterPro" id="IPR001680">
    <property type="entry name" value="WD40_rpt"/>
</dbReference>
<dbReference type="InParanoid" id="A0A2T3AYI8"/>
<dbReference type="GO" id="GO:0006334">
    <property type="term" value="P:nucleosome assembly"/>
    <property type="evidence" value="ECO:0007669"/>
    <property type="project" value="TreeGrafter"/>
</dbReference>
<evidence type="ECO:0000313" key="13">
    <source>
        <dbReference type="Proteomes" id="UP000241818"/>
    </source>
</evidence>
<evidence type="ECO:0000256" key="7">
    <source>
        <dbReference type="ARBA" id="ARBA00023204"/>
    </source>
</evidence>
<keyword evidence="6" id="KW-0156">Chromatin regulator</keyword>
<name>A0A2T3AYI8_AMORE</name>
<evidence type="ECO:0000256" key="3">
    <source>
        <dbReference type="ARBA" id="ARBA00022574"/>
    </source>
</evidence>
<feature type="domain" description="CAF1B/HIR1 beta-propeller" evidence="11">
    <location>
        <begin position="318"/>
        <end position="494"/>
    </location>
</feature>
<dbReference type="FunFam" id="2.130.10.10:FF:000461">
    <property type="entry name" value="Chromatin assembly factor 1 subunit B"/>
    <property type="match status" value="1"/>
</dbReference>
<sequence>MKSTPLIINWHESNLPIYSADFQKGDKGRLATGGGDNNVRLWRLESDGEDRKIDYLATLAKHTQAVNCVRWAPRGDLLASAGDDGNIILWVLDENKTATPLFGGDGVEDKEVWRTKHMCRSSGAEIYDLAWSPDGIYFIIGSMDNVARIYNAQTGQLIRQIAEHQHYVQGVSWDPLNEYIATQSSDRSVHIYTLRTKDGQFTLDNREEPKRVGVNLKMDLPGRRISSSSPAPPDPGFRPQLSTESFGNAVGSPAPSCPGTPTSVALPMNPPSTISHSRRSSFGAASPARSMRRSASPAPSMPLPAVMPMEPSPKPYTSLGVKNANIYANDTLKSFFRRLTFTPDGSLLFTPAGQYQTQHRGSDESAKNSYEVINTVYIYTRGGINKPPIAHLPGHKKPSVAVKCSPIYYVPRKSPPQTKHITIDTSSSEDFANALPEPAVAPKSPSHSVMEPPPSPRSKPLEEEASASTPGPTMAFCLPYRMMYAVATEDSVLVSNDGLTLLMTSSDGFCSTLTFAPGELGQIYTGEVPTAKHPTLSSTAVTSQNTPMATPTSIITPPSPFPPSNHQRTSSNLSVAPSPPPAPVGPAVQPSSPTRSNSTSSIATQSSYANPPAGTIISNPPLVAGSLPGIVAGNTGLGFMSSIPMTTPPQTPRSTTSSVGGVKRDASESEREDGGQDKKKRRIAPTLVSSDQNPESSNGSAT</sequence>
<reference evidence="12 13" key="1">
    <citation type="journal article" date="2018" name="New Phytol.">
        <title>Comparative genomics and transcriptomics depict ericoid mycorrhizal fungi as versatile saprotrophs and plant mutualists.</title>
        <authorList>
            <person name="Martino E."/>
            <person name="Morin E."/>
            <person name="Grelet G.A."/>
            <person name="Kuo A."/>
            <person name="Kohler A."/>
            <person name="Daghino S."/>
            <person name="Barry K.W."/>
            <person name="Cichocki N."/>
            <person name="Clum A."/>
            <person name="Dockter R.B."/>
            <person name="Hainaut M."/>
            <person name="Kuo R.C."/>
            <person name="LaButti K."/>
            <person name="Lindahl B.D."/>
            <person name="Lindquist E.A."/>
            <person name="Lipzen A."/>
            <person name="Khouja H.R."/>
            <person name="Magnuson J."/>
            <person name="Murat C."/>
            <person name="Ohm R.A."/>
            <person name="Singer S.W."/>
            <person name="Spatafora J.W."/>
            <person name="Wang M."/>
            <person name="Veneault-Fourrey C."/>
            <person name="Henrissat B."/>
            <person name="Grigoriev I.V."/>
            <person name="Martin F.M."/>
            <person name="Perotto S."/>
        </authorList>
    </citation>
    <scope>NUCLEOTIDE SEQUENCE [LARGE SCALE GENOMIC DNA]</scope>
    <source>
        <strain evidence="12 13">ATCC 22711</strain>
    </source>
</reference>
<dbReference type="Pfam" id="PF24105">
    <property type="entry name" value="Beta-prop_CAF1B_HIR1"/>
    <property type="match status" value="2"/>
</dbReference>
<evidence type="ECO:0000256" key="9">
    <source>
        <dbReference type="PROSITE-ProRule" id="PRU00221"/>
    </source>
</evidence>
<keyword evidence="3 9" id="KW-0853">WD repeat</keyword>